<dbReference type="InterPro" id="IPR044672">
    <property type="entry name" value="MOCS2A"/>
</dbReference>
<sequence>MPDIKVLFFAKAREVAGLSEEAVHLQEDAAHTEALVALLVQRFPSLSSVLQTCVLAVNQEYVQLKDKVPLKQGDEVAIIPPLSGG</sequence>
<evidence type="ECO:0000313" key="6">
    <source>
        <dbReference type="EMBL" id="KAF5830049.1"/>
    </source>
</evidence>
<comment type="similarity">
    <text evidence="5">Belongs to the MoaD family. MOCS2A subfamily.</text>
</comment>
<dbReference type="PANTHER" id="PTHR33359:SF1">
    <property type="entry name" value="MOLYBDOPTERIN SYNTHASE SULFUR CARRIER SUBUNIT"/>
    <property type="match status" value="1"/>
</dbReference>
<keyword evidence="3 5" id="KW-0547">Nucleotide-binding</keyword>
<evidence type="ECO:0000313" key="7">
    <source>
        <dbReference type="Proteomes" id="UP000815325"/>
    </source>
</evidence>
<comment type="function">
    <text evidence="5">Acts as a sulfur carrier required for molybdopterin biosynthesis. Component of the molybdopterin synthase complex that catalyzes the conversion of precursor Z into molybdopterin by mediating the incorporation of 2 sulfur atoms into precursor Z to generate a dithiolene group. In the complex, serves as sulfur donor by being thiocarboxylated (-COSH) at its C-terminus by MOCS3. After interaction with MOCS2B, the sulfur is then transferred to precursor Z to form molybdopterin.</text>
</comment>
<feature type="modified residue" description="1-thioglycine; alternate" evidence="5">
    <location>
        <position position="85"/>
    </location>
</feature>
<reference evidence="6" key="1">
    <citation type="submission" date="2017-08" db="EMBL/GenBank/DDBJ databases">
        <authorList>
            <person name="Polle J.E."/>
            <person name="Barry K."/>
            <person name="Cushman J."/>
            <person name="Schmutz J."/>
            <person name="Tran D."/>
            <person name="Hathwaick L.T."/>
            <person name="Yim W.C."/>
            <person name="Jenkins J."/>
            <person name="Mckie-Krisberg Z.M."/>
            <person name="Prochnik S."/>
            <person name="Lindquist E."/>
            <person name="Dockter R.B."/>
            <person name="Adam C."/>
            <person name="Molina H."/>
            <person name="Bunkerborg J."/>
            <person name="Jin E."/>
            <person name="Buchheim M."/>
            <person name="Magnuson J."/>
        </authorList>
    </citation>
    <scope>NUCLEOTIDE SEQUENCE</scope>
    <source>
        <strain evidence="6">CCAP 19/18</strain>
    </source>
</reference>
<keyword evidence="4 5" id="KW-0501">Molybdenum cofactor biosynthesis</keyword>
<evidence type="ECO:0000256" key="3">
    <source>
        <dbReference type="ARBA" id="ARBA00022741"/>
    </source>
</evidence>
<dbReference type="CDD" id="cd00754">
    <property type="entry name" value="Ubl_MoaD"/>
    <property type="match status" value="1"/>
</dbReference>
<dbReference type="Gene3D" id="3.10.20.30">
    <property type="match status" value="1"/>
</dbReference>
<accession>A0ABQ7G642</accession>
<dbReference type="NCBIfam" id="TIGR01682">
    <property type="entry name" value="moaD"/>
    <property type="match status" value="1"/>
</dbReference>
<name>A0ABQ7G642_DUNSA</name>
<dbReference type="PANTHER" id="PTHR33359">
    <property type="entry name" value="MOLYBDOPTERIN SYNTHASE SULFUR CARRIER SUBUNIT"/>
    <property type="match status" value="1"/>
</dbReference>
<feature type="modified residue" description="Glycyl adenylate; alternate" evidence="5">
    <location>
        <position position="85"/>
    </location>
</feature>
<dbReference type="Proteomes" id="UP000815325">
    <property type="component" value="Unassembled WGS sequence"/>
</dbReference>
<protein>
    <recommendedName>
        <fullName evidence="5">Molybdopterin synthase sulfur carrier subunit</fullName>
    </recommendedName>
    <alternativeName>
        <fullName evidence="5">Molybdenum cofactor synthesis protein 2 small subunit</fullName>
    </alternativeName>
    <alternativeName>
        <fullName evidence="5">Molybdenum cofactor synthesis protein 2A</fullName>
        <shortName evidence="5">MOCS2A</shortName>
    </alternativeName>
    <alternativeName>
        <fullName evidence="5">Sulfur carrier protein MOCS2A</fullName>
    </alternativeName>
</protein>
<keyword evidence="1 5" id="KW-0963">Cytoplasm</keyword>
<comment type="PTM">
    <text evidence="5">C-terminal thiocarboxylation occurs in 2 steps, it is first acyl-adenylated (-COAMP) via the hesA/moeB/thiF part of MOCS3, then thiocarboxylated (-COSH) via the rhodanese domain of MOCS3.</text>
</comment>
<dbReference type="SUPFAM" id="SSF54285">
    <property type="entry name" value="MoaD/ThiS"/>
    <property type="match status" value="1"/>
</dbReference>
<organism evidence="6 7">
    <name type="scientific">Dunaliella salina</name>
    <name type="common">Green alga</name>
    <name type="synonym">Protococcus salinus</name>
    <dbReference type="NCBI Taxonomy" id="3046"/>
    <lineage>
        <taxon>Eukaryota</taxon>
        <taxon>Viridiplantae</taxon>
        <taxon>Chlorophyta</taxon>
        <taxon>core chlorophytes</taxon>
        <taxon>Chlorophyceae</taxon>
        <taxon>CS clade</taxon>
        <taxon>Chlamydomonadales</taxon>
        <taxon>Dunaliellaceae</taxon>
        <taxon>Dunaliella</taxon>
    </lineage>
</organism>
<comment type="pathway">
    <text evidence="5">Cofactor biosynthesis; molybdopterin biosynthesis.</text>
</comment>
<dbReference type="EMBL" id="MU070084">
    <property type="protein sequence ID" value="KAF5830049.1"/>
    <property type="molecule type" value="Genomic_DNA"/>
</dbReference>
<dbReference type="InterPro" id="IPR016155">
    <property type="entry name" value="Mopterin_synth/thiamin_S_b"/>
</dbReference>
<proteinExistence type="inferred from homology"/>
<keyword evidence="7" id="KW-1185">Reference proteome</keyword>
<dbReference type="InterPro" id="IPR012675">
    <property type="entry name" value="Beta-grasp_dom_sf"/>
</dbReference>
<evidence type="ECO:0000256" key="2">
    <source>
        <dbReference type="ARBA" id="ARBA00022553"/>
    </source>
</evidence>
<evidence type="ECO:0000256" key="4">
    <source>
        <dbReference type="ARBA" id="ARBA00023150"/>
    </source>
</evidence>
<evidence type="ECO:0000256" key="1">
    <source>
        <dbReference type="ARBA" id="ARBA00022490"/>
    </source>
</evidence>
<evidence type="ECO:0000256" key="5">
    <source>
        <dbReference type="HAMAP-Rule" id="MF_03051"/>
    </source>
</evidence>
<dbReference type="Pfam" id="PF02597">
    <property type="entry name" value="ThiS"/>
    <property type="match status" value="1"/>
</dbReference>
<dbReference type="HAMAP" id="MF_03051">
    <property type="entry name" value="MOCS2A"/>
    <property type="match status" value="1"/>
</dbReference>
<comment type="caution">
    <text evidence="6">The sequence shown here is derived from an EMBL/GenBank/DDBJ whole genome shotgun (WGS) entry which is preliminary data.</text>
</comment>
<comment type="subcellular location">
    <subcellularLocation>
        <location evidence="5">Cytoplasm</location>
    </subcellularLocation>
</comment>
<comment type="subunit">
    <text evidence="5">Heterotetramer; composed of 2 small (MOCS2A) and 2 large (MOCS2B) subunits.</text>
</comment>
<keyword evidence="2 5" id="KW-0597">Phosphoprotein</keyword>
<dbReference type="InterPro" id="IPR028887">
    <property type="entry name" value="MOCS2A_euk"/>
</dbReference>
<dbReference type="InterPro" id="IPR003749">
    <property type="entry name" value="ThiS/MoaD-like"/>
</dbReference>
<gene>
    <name evidence="6" type="ORF">DUNSADRAFT_15090</name>
</gene>